<name>A0A1I7YXJ3_9BILA</name>
<keyword evidence="2" id="KW-1185">Reference proteome</keyword>
<evidence type="ECO:0000256" key="1">
    <source>
        <dbReference type="SAM" id="MobiDB-lite"/>
    </source>
</evidence>
<dbReference type="WBParaSite" id="L893_g20520.t1">
    <property type="protein sequence ID" value="L893_g20520.t1"/>
    <property type="gene ID" value="L893_g20520"/>
</dbReference>
<accession>A0A1I7YXJ3</accession>
<reference evidence="3" key="1">
    <citation type="submission" date="2016-11" db="UniProtKB">
        <authorList>
            <consortium name="WormBaseParasite"/>
        </authorList>
    </citation>
    <scope>IDENTIFICATION</scope>
</reference>
<organism evidence="2 3">
    <name type="scientific">Steinernema glaseri</name>
    <dbReference type="NCBI Taxonomy" id="37863"/>
    <lineage>
        <taxon>Eukaryota</taxon>
        <taxon>Metazoa</taxon>
        <taxon>Ecdysozoa</taxon>
        <taxon>Nematoda</taxon>
        <taxon>Chromadorea</taxon>
        <taxon>Rhabditida</taxon>
        <taxon>Tylenchina</taxon>
        <taxon>Panagrolaimomorpha</taxon>
        <taxon>Strongyloidoidea</taxon>
        <taxon>Steinernematidae</taxon>
        <taxon>Steinernema</taxon>
    </lineage>
</organism>
<dbReference type="Proteomes" id="UP000095287">
    <property type="component" value="Unplaced"/>
</dbReference>
<proteinExistence type="predicted"/>
<sequence length="84" mass="9663">MKKNPTLMFVPCLSSSDLIENDEVIDTTFPTVVHNRRKCDNATFGNSDVMQRAKTGFRSLVNTEERVPRKRRRCHVTVGTDHKE</sequence>
<feature type="region of interest" description="Disordered" evidence="1">
    <location>
        <begin position="63"/>
        <end position="84"/>
    </location>
</feature>
<dbReference type="AlphaFoldDB" id="A0A1I7YXJ3"/>
<protein>
    <submittedName>
        <fullName evidence="3">Ovule protein</fullName>
    </submittedName>
</protein>
<evidence type="ECO:0000313" key="2">
    <source>
        <dbReference type="Proteomes" id="UP000095287"/>
    </source>
</evidence>
<evidence type="ECO:0000313" key="3">
    <source>
        <dbReference type="WBParaSite" id="L893_g20520.t1"/>
    </source>
</evidence>